<name>A0A0D2C8R3_9EURO</name>
<dbReference type="AlphaFoldDB" id="A0A0D2C8R3"/>
<organism evidence="2 3">
    <name type="scientific">Cladophialophora immunda</name>
    <dbReference type="NCBI Taxonomy" id="569365"/>
    <lineage>
        <taxon>Eukaryota</taxon>
        <taxon>Fungi</taxon>
        <taxon>Dikarya</taxon>
        <taxon>Ascomycota</taxon>
        <taxon>Pezizomycotina</taxon>
        <taxon>Eurotiomycetes</taxon>
        <taxon>Chaetothyriomycetidae</taxon>
        <taxon>Chaetothyriales</taxon>
        <taxon>Herpotrichiellaceae</taxon>
        <taxon>Cladophialophora</taxon>
    </lineage>
</organism>
<reference evidence="2 3" key="1">
    <citation type="submission" date="2015-01" db="EMBL/GenBank/DDBJ databases">
        <title>The Genome Sequence of Cladophialophora immunda CBS83496.</title>
        <authorList>
            <consortium name="The Broad Institute Genomics Platform"/>
            <person name="Cuomo C."/>
            <person name="de Hoog S."/>
            <person name="Gorbushina A."/>
            <person name="Stielow B."/>
            <person name="Teixiera M."/>
            <person name="Abouelleil A."/>
            <person name="Chapman S.B."/>
            <person name="Priest M."/>
            <person name="Young S.K."/>
            <person name="Wortman J."/>
            <person name="Nusbaum C."/>
            <person name="Birren B."/>
        </authorList>
    </citation>
    <scope>NUCLEOTIDE SEQUENCE [LARGE SCALE GENOMIC DNA]</scope>
    <source>
        <strain evidence="2 3">CBS 83496</strain>
    </source>
</reference>
<dbReference type="OrthoDB" id="4161539at2759"/>
<accession>A0A0D2C8R3</accession>
<dbReference type="Proteomes" id="UP000054466">
    <property type="component" value="Unassembled WGS sequence"/>
</dbReference>
<proteinExistence type="predicted"/>
<evidence type="ECO:0000256" key="1">
    <source>
        <dbReference type="SAM" id="Phobius"/>
    </source>
</evidence>
<feature type="transmembrane region" description="Helical" evidence="1">
    <location>
        <begin position="513"/>
        <end position="539"/>
    </location>
</feature>
<feature type="transmembrane region" description="Helical" evidence="1">
    <location>
        <begin position="438"/>
        <end position="468"/>
    </location>
</feature>
<feature type="transmembrane region" description="Helical" evidence="1">
    <location>
        <begin position="404"/>
        <end position="426"/>
    </location>
</feature>
<dbReference type="STRING" id="569365.A0A0D2C8R3"/>
<dbReference type="VEuPathDB" id="FungiDB:PV07_07197"/>
<dbReference type="RefSeq" id="XP_016247679.1">
    <property type="nucleotide sequence ID" value="XM_016394260.1"/>
</dbReference>
<dbReference type="GeneID" id="27346391"/>
<keyword evidence="1" id="KW-0472">Membrane</keyword>
<gene>
    <name evidence="2" type="ORF">PV07_07197</name>
</gene>
<keyword evidence="1" id="KW-1133">Transmembrane helix</keyword>
<evidence type="ECO:0000313" key="3">
    <source>
        <dbReference type="Proteomes" id="UP000054466"/>
    </source>
</evidence>
<evidence type="ECO:0000313" key="2">
    <source>
        <dbReference type="EMBL" id="KIW27463.1"/>
    </source>
</evidence>
<dbReference type="EMBL" id="KN847043">
    <property type="protein sequence ID" value="KIW27463.1"/>
    <property type="molecule type" value="Genomic_DNA"/>
</dbReference>
<dbReference type="PANTHER" id="PTHR35043">
    <property type="entry name" value="TRANSCRIPTION FACTOR DOMAIN-CONTAINING PROTEIN"/>
    <property type="match status" value="1"/>
</dbReference>
<keyword evidence="1" id="KW-0812">Transmembrane</keyword>
<sequence>MGGLVVDVSDIYDHVQRVTLTPEGVVEYAKKSSWEHFHVEDEIIRDKSKADNLAKLLVFVQVTWTLLQCISRRAVGYPLTILEVHTLVHALCAMLMYAFWFRKPLNIKDPTMVDTGASPERIALELMRQHGSACKPFTRWEGSPRLGSEGSLPCVLLHFDHTFCEACLLIFDTHRQQLDSEQLSNNDPTIMSILEHIPPRQNMSNKSDNCVSIQQAVPTAAAIPQARILVTGQTLSSGVGPAAWSTAKPSRTRSTVATLFLILEAKLLRLHRPDHVGPDVVEVEPDLKILLIQGAKTVRGDADSVRNFPDWRIRNRICHKMAISLSRKDMLRWQRAGVAYAQEISEMDLTEGINLDPASICRLRSLHGLVDGKRTDPMNTFVLRSPNLSSEAASDIFDIEDGGMFWSASLSLGLVSGAYAAVHLALWNYGFPTGVEGLLWKISCCTLVAPFGILICLFFGFLPCYAVWKYIEELFHDPQQPENPSQSPKTDPRGTSSGALQGLRFTVDLLVSLALFCLAYLGLFLFGVVICAALILYLFSRLYIVVESLLSLRRVEAGVYDTVPWVQAFPHF</sequence>
<protein>
    <submittedName>
        <fullName evidence="2">Uncharacterized protein</fullName>
    </submittedName>
</protein>
<keyword evidence="3" id="KW-1185">Reference proteome</keyword>
<dbReference type="PANTHER" id="PTHR35043:SF7">
    <property type="entry name" value="TRANSCRIPTION FACTOR DOMAIN-CONTAINING PROTEIN"/>
    <property type="match status" value="1"/>
</dbReference>
<dbReference type="HOGENOM" id="CLU_022883_5_1_1"/>